<evidence type="ECO:0000313" key="1">
    <source>
        <dbReference type="EMBL" id="CAB4241759.1"/>
    </source>
</evidence>
<protein>
    <submittedName>
        <fullName evidence="1">Uncharacterized protein</fullName>
    </submittedName>
</protein>
<gene>
    <name evidence="1" type="ORF">UFOVP71_297</name>
</gene>
<dbReference type="EMBL" id="LR797824">
    <property type="protein sequence ID" value="CAB4241759.1"/>
    <property type="molecule type" value="Genomic_DNA"/>
</dbReference>
<organism evidence="1">
    <name type="scientific">uncultured Caudovirales phage</name>
    <dbReference type="NCBI Taxonomy" id="2100421"/>
    <lineage>
        <taxon>Viruses</taxon>
        <taxon>Duplodnaviria</taxon>
        <taxon>Heunggongvirae</taxon>
        <taxon>Uroviricota</taxon>
        <taxon>Caudoviricetes</taxon>
        <taxon>Peduoviridae</taxon>
        <taxon>Maltschvirus</taxon>
        <taxon>Maltschvirus maltsch</taxon>
    </lineage>
</organism>
<accession>A0A6J5TBT2</accession>
<name>A0A6J5TBT2_9CAUD</name>
<reference evidence="1" key="1">
    <citation type="submission" date="2020-05" db="EMBL/GenBank/DDBJ databases">
        <authorList>
            <person name="Chiriac C."/>
            <person name="Salcher M."/>
            <person name="Ghai R."/>
            <person name="Kavagutti S V."/>
        </authorList>
    </citation>
    <scope>NUCLEOTIDE SEQUENCE</scope>
</reference>
<proteinExistence type="predicted"/>
<sequence>MISTKVTQTKPSGAAFHEPSAEKLAYIRTNYIEKKKLGIKVEGSGDTRIVTYNFASQEARDEFDADPAIVAMLQEGKAFNTSNSIASESIEVL</sequence>